<accession>A0A2Z6IFZ5</accession>
<name>A0A2Z6IFZ5_9BURK</name>
<dbReference type="SUPFAM" id="SSF53850">
    <property type="entry name" value="Periplasmic binding protein-like II"/>
    <property type="match status" value="1"/>
</dbReference>
<evidence type="ECO:0000313" key="6">
    <source>
        <dbReference type="Proteomes" id="UP000271003"/>
    </source>
</evidence>
<dbReference type="PROSITE" id="PS51318">
    <property type="entry name" value="TAT"/>
    <property type="match status" value="1"/>
</dbReference>
<sequence length="266" mass="28555">MTPSATRRTLLATAATLTLLSGLPAAASADTAEKAAPLVVGTERTFPPFEFNDSKTGELVGFEVDLVYAIGAKMGRPVKFAEYKFDAILPALLTGTIDMGAAGFAKTEERKKRVNFSDTFYYSGLSIIKRKGDTRINGIDDLKGKTISVQLGSISHDRAKQIPGAKVVTFDSGADAILNLITENSDAVINSRSSTDFMLVQRPSLASKMDRLEPINKSEMGMIIPKNNPELLAAVNKALAELKADGTYAALEKKWFGYNDPANGAK</sequence>
<dbReference type="RefSeq" id="WP_170143892.1">
    <property type="nucleotide sequence ID" value="NZ_AP018786.1"/>
</dbReference>
<evidence type="ECO:0000256" key="1">
    <source>
        <dbReference type="ARBA" id="ARBA00022729"/>
    </source>
</evidence>
<dbReference type="InterPro" id="IPR006311">
    <property type="entry name" value="TAT_signal"/>
</dbReference>
<dbReference type="AlphaFoldDB" id="A0A2Z6IFZ5"/>
<feature type="chain" id="PRO_5016293023" evidence="2">
    <location>
        <begin position="30"/>
        <end position="266"/>
    </location>
</feature>
<keyword evidence="6" id="KW-1185">Reference proteome</keyword>
<dbReference type="InterPro" id="IPR001638">
    <property type="entry name" value="Solute-binding_3/MltF_N"/>
</dbReference>
<dbReference type="KEGG" id="sutt:SUTMEG_15470"/>
<reference evidence="5 6" key="1">
    <citation type="journal article" date="2018" name="Int. J. Syst. Evol. Microbiol.">
        <title>Mesosutterella multiformis gen. nov., sp. nov., a member of the family Sutterellaceae and Sutterella megalosphaeroides sp. nov., isolated from human faeces.</title>
        <authorList>
            <person name="Sakamoto M."/>
            <person name="Ikeyama N."/>
            <person name="Kunihiro T."/>
            <person name="Iino T."/>
            <person name="Yuki M."/>
            <person name="Ohkuma M."/>
        </authorList>
    </citation>
    <scope>NUCLEOTIDE SEQUENCE [LARGE SCALE GENOMIC DNA]</scope>
    <source>
        <strain evidence="5 6">6FBBBH3</strain>
    </source>
</reference>
<proteinExistence type="predicted"/>
<dbReference type="GO" id="GO:0015276">
    <property type="term" value="F:ligand-gated monoatomic ion channel activity"/>
    <property type="evidence" value="ECO:0007669"/>
    <property type="project" value="InterPro"/>
</dbReference>
<keyword evidence="1 2" id="KW-0732">Signal</keyword>
<dbReference type="Proteomes" id="UP000271003">
    <property type="component" value="Chromosome"/>
</dbReference>
<feature type="domain" description="Solute-binding protein family 3/N-terminal" evidence="3">
    <location>
        <begin position="37"/>
        <end position="259"/>
    </location>
</feature>
<dbReference type="PANTHER" id="PTHR35936">
    <property type="entry name" value="MEMBRANE-BOUND LYTIC MUREIN TRANSGLYCOSYLASE F"/>
    <property type="match status" value="1"/>
</dbReference>
<evidence type="ECO:0000313" key="5">
    <source>
        <dbReference type="EMBL" id="BBF23656.1"/>
    </source>
</evidence>
<dbReference type="InterPro" id="IPR001320">
    <property type="entry name" value="Iontro_rcpt_C"/>
</dbReference>
<evidence type="ECO:0000256" key="2">
    <source>
        <dbReference type="SAM" id="SignalP"/>
    </source>
</evidence>
<dbReference type="PANTHER" id="PTHR35936:SF38">
    <property type="entry name" value="GLUTAMINE-BINDING PERIPLASMIC PROTEIN"/>
    <property type="match status" value="1"/>
</dbReference>
<feature type="domain" description="Ionotropic glutamate receptor C-terminal" evidence="4">
    <location>
        <begin position="37"/>
        <end position="258"/>
    </location>
</feature>
<evidence type="ECO:0000259" key="4">
    <source>
        <dbReference type="SMART" id="SM00079"/>
    </source>
</evidence>
<evidence type="ECO:0000259" key="3">
    <source>
        <dbReference type="SMART" id="SM00062"/>
    </source>
</evidence>
<protein>
    <submittedName>
        <fullName evidence="5">Basic amino acid ABC transporter substrate-binding protein</fullName>
    </submittedName>
</protein>
<dbReference type="Gene3D" id="3.40.190.10">
    <property type="entry name" value="Periplasmic binding protein-like II"/>
    <property type="match status" value="2"/>
</dbReference>
<feature type="signal peptide" evidence="2">
    <location>
        <begin position="1"/>
        <end position="29"/>
    </location>
</feature>
<dbReference type="SMART" id="SM00062">
    <property type="entry name" value="PBPb"/>
    <property type="match status" value="1"/>
</dbReference>
<gene>
    <name evidence="5" type="ORF">SUTMEG_15470</name>
</gene>
<dbReference type="Pfam" id="PF00497">
    <property type="entry name" value="SBP_bac_3"/>
    <property type="match status" value="1"/>
</dbReference>
<dbReference type="EMBL" id="AP018786">
    <property type="protein sequence ID" value="BBF23656.1"/>
    <property type="molecule type" value="Genomic_DNA"/>
</dbReference>
<dbReference type="GO" id="GO:0016020">
    <property type="term" value="C:membrane"/>
    <property type="evidence" value="ECO:0007669"/>
    <property type="project" value="InterPro"/>
</dbReference>
<organism evidence="5 6">
    <name type="scientific">Sutterella megalosphaeroides</name>
    <dbReference type="NCBI Taxonomy" id="2494234"/>
    <lineage>
        <taxon>Bacteria</taxon>
        <taxon>Pseudomonadati</taxon>
        <taxon>Pseudomonadota</taxon>
        <taxon>Betaproteobacteria</taxon>
        <taxon>Burkholderiales</taxon>
        <taxon>Sutterellaceae</taxon>
        <taxon>Sutterella</taxon>
    </lineage>
</organism>
<dbReference type="SMART" id="SM00079">
    <property type="entry name" value="PBPe"/>
    <property type="match status" value="1"/>
</dbReference>
<dbReference type="CDD" id="cd13624">
    <property type="entry name" value="PBP2_Arg_Lys_His"/>
    <property type="match status" value="1"/>
</dbReference>